<accession>A0A9D2PD14</accession>
<evidence type="ECO:0000313" key="2">
    <source>
        <dbReference type="Proteomes" id="UP000823883"/>
    </source>
</evidence>
<dbReference type="Proteomes" id="UP000823883">
    <property type="component" value="Unassembled WGS sequence"/>
</dbReference>
<organism evidence="1 2">
    <name type="scientific">Candidatus Lachnoclostridium pullistercoris</name>
    <dbReference type="NCBI Taxonomy" id="2838632"/>
    <lineage>
        <taxon>Bacteria</taxon>
        <taxon>Bacillati</taxon>
        <taxon>Bacillota</taxon>
        <taxon>Clostridia</taxon>
        <taxon>Lachnospirales</taxon>
        <taxon>Lachnospiraceae</taxon>
    </lineage>
</organism>
<comment type="caution">
    <text evidence="1">The sequence shown here is derived from an EMBL/GenBank/DDBJ whole genome shotgun (WGS) entry which is preliminary data.</text>
</comment>
<reference evidence="1" key="1">
    <citation type="journal article" date="2021" name="PeerJ">
        <title>Extensive microbial diversity within the chicken gut microbiome revealed by metagenomics and culture.</title>
        <authorList>
            <person name="Gilroy R."/>
            <person name="Ravi A."/>
            <person name="Getino M."/>
            <person name="Pursley I."/>
            <person name="Horton D.L."/>
            <person name="Alikhan N.F."/>
            <person name="Baker D."/>
            <person name="Gharbi K."/>
            <person name="Hall N."/>
            <person name="Watson M."/>
            <person name="Adriaenssens E.M."/>
            <person name="Foster-Nyarko E."/>
            <person name="Jarju S."/>
            <person name="Secka A."/>
            <person name="Antonio M."/>
            <person name="Oren A."/>
            <person name="Chaudhuri R.R."/>
            <person name="La Ragione R."/>
            <person name="Hildebrand F."/>
            <person name="Pallen M.J."/>
        </authorList>
    </citation>
    <scope>NUCLEOTIDE SEQUENCE</scope>
    <source>
        <strain evidence="1">CHK183-5548</strain>
    </source>
</reference>
<gene>
    <name evidence="1" type="ORF">IAA04_07895</name>
</gene>
<dbReference type="EMBL" id="DWWL01000049">
    <property type="protein sequence ID" value="HJC47959.1"/>
    <property type="molecule type" value="Genomic_DNA"/>
</dbReference>
<protein>
    <submittedName>
        <fullName evidence="1">Uncharacterized protein</fullName>
    </submittedName>
</protein>
<proteinExistence type="predicted"/>
<name>A0A9D2PD14_9FIRM</name>
<sequence length="116" mass="13654">MKYPKIWSEMKAAGISLPAMSSSLGIQNEIFRDKLLGRKEFTLAEVEQIGDILKCSLDYLVDHERKTESILKMGCGLENKIKEMENVRYKRKVYIKIRKRGRWIKYNIVDTGKERR</sequence>
<dbReference type="AlphaFoldDB" id="A0A9D2PD14"/>
<evidence type="ECO:0000313" key="1">
    <source>
        <dbReference type="EMBL" id="HJC47959.1"/>
    </source>
</evidence>
<reference evidence="1" key="2">
    <citation type="submission" date="2021-04" db="EMBL/GenBank/DDBJ databases">
        <authorList>
            <person name="Gilroy R."/>
        </authorList>
    </citation>
    <scope>NUCLEOTIDE SEQUENCE</scope>
    <source>
        <strain evidence="1">CHK183-5548</strain>
    </source>
</reference>